<gene>
    <name evidence="2" type="ORF">HNQ70_002372</name>
</gene>
<dbReference type="Proteomes" id="UP000532440">
    <property type="component" value="Unassembled WGS sequence"/>
</dbReference>
<keyword evidence="1" id="KW-0732">Signal</keyword>
<evidence type="ECO:0000313" key="2">
    <source>
        <dbReference type="EMBL" id="MBB5272358.1"/>
    </source>
</evidence>
<keyword evidence="3" id="KW-1185">Reference proteome</keyword>
<dbReference type="EMBL" id="JACHGB010000004">
    <property type="protein sequence ID" value="MBB5272358.1"/>
    <property type="molecule type" value="Genomic_DNA"/>
</dbReference>
<sequence length="131" mass="13058">MKIRSLVLASAAALAFQLPVASAEGVFKAVIYDGGSSSVLARAGGTLAAPAASGARLVVKAQADEAISVQSLDPDGAVRLRSTLRTDALGVASAPLAELTGDHPGAILQIAQRSSGRTLEIGIAAARVAAR</sequence>
<organism evidence="2 3">
    <name type="scientific">Quisquiliibacterium transsilvanicum</name>
    <dbReference type="NCBI Taxonomy" id="1549638"/>
    <lineage>
        <taxon>Bacteria</taxon>
        <taxon>Pseudomonadati</taxon>
        <taxon>Pseudomonadota</taxon>
        <taxon>Betaproteobacteria</taxon>
        <taxon>Burkholderiales</taxon>
        <taxon>Burkholderiaceae</taxon>
        <taxon>Quisquiliibacterium</taxon>
    </lineage>
</organism>
<name>A0A7W8HI56_9BURK</name>
<protein>
    <submittedName>
        <fullName evidence="2">Uncharacterized protein</fullName>
    </submittedName>
</protein>
<dbReference type="RefSeq" id="WP_183967681.1">
    <property type="nucleotide sequence ID" value="NZ_BAABEW010000025.1"/>
</dbReference>
<accession>A0A7W8HI56</accession>
<feature type="signal peptide" evidence="1">
    <location>
        <begin position="1"/>
        <end position="23"/>
    </location>
</feature>
<evidence type="ECO:0000256" key="1">
    <source>
        <dbReference type="SAM" id="SignalP"/>
    </source>
</evidence>
<proteinExistence type="predicted"/>
<reference evidence="2 3" key="1">
    <citation type="submission" date="2020-08" db="EMBL/GenBank/DDBJ databases">
        <title>Genomic Encyclopedia of Type Strains, Phase IV (KMG-IV): sequencing the most valuable type-strain genomes for metagenomic binning, comparative biology and taxonomic classification.</title>
        <authorList>
            <person name="Goeker M."/>
        </authorList>
    </citation>
    <scope>NUCLEOTIDE SEQUENCE [LARGE SCALE GENOMIC DNA]</scope>
    <source>
        <strain evidence="2 3">DSM 29781</strain>
    </source>
</reference>
<evidence type="ECO:0000313" key="3">
    <source>
        <dbReference type="Proteomes" id="UP000532440"/>
    </source>
</evidence>
<comment type="caution">
    <text evidence="2">The sequence shown here is derived from an EMBL/GenBank/DDBJ whole genome shotgun (WGS) entry which is preliminary data.</text>
</comment>
<feature type="chain" id="PRO_5030718762" evidence="1">
    <location>
        <begin position="24"/>
        <end position="131"/>
    </location>
</feature>
<dbReference type="AlphaFoldDB" id="A0A7W8HI56"/>